<keyword evidence="1" id="KW-0812">Transmembrane</keyword>
<name>A0A1Y5SPF4_9RHOB</name>
<evidence type="ECO:0000313" key="2">
    <source>
        <dbReference type="EMBL" id="SLN42339.1"/>
    </source>
</evidence>
<dbReference type="EMBL" id="FWFS01000005">
    <property type="protein sequence ID" value="SLN42339.1"/>
    <property type="molecule type" value="Genomic_DNA"/>
</dbReference>
<dbReference type="Proteomes" id="UP000193862">
    <property type="component" value="Unassembled WGS sequence"/>
</dbReference>
<keyword evidence="1" id="KW-0472">Membrane</keyword>
<feature type="transmembrane region" description="Helical" evidence="1">
    <location>
        <begin position="20"/>
        <end position="44"/>
    </location>
</feature>
<sequence>MHNTRLSHLRHDRSALGKWLIRTGWFVLLWAAGVACVGAVGYAIRSAIL</sequence>
<accession>A0A1Y5SPF4</accession>
<proteinExistence type="predicted"/>
<reference evidence="2 3" key="1">
    <citation type="submission" date="2017-03" db="EMBL/GenBank/DDBJ databases">
        <authorList>
            <person name="Afonso C.L."/>
            <person name="Miller P.J."/>
            <person name="Scott M.A."/>
            <person name="Spackman E."/>
            <person name="Goraichik I."/>
            <person name="Dimitrov K.M."/>
            <person name="Suarez D.L."/>
            <person name="Swayne D.E."/>
        </authorList>
    </citation>
    <scope>NUCLEOTIDE SEQUENCE [LARGE SCALE GENOMIC DNA]</scope>
    <source>
        <strain evidence="2 3">CECT 8620</strain>
    </source>
</reference>
<dbReference type="RefSeq" id="WP_234990424.1">
    <property type="nucleotide sequence ID" value="NZ_FWFS01000005.1"/>
</dbReference>
<evidence type="ECO:0000256" key="1">
    <source>
        <dbReference type="SAM" id="Phobius"/>
    </source>
</evidence>
<gene>
    <name evidence="2" type="ORF">AQS8620_01687</name>
</gene>
<dbReference type="AlphaFoldDB" id="A0A1Y5SPF4"/>
<keyword evidence="3" id="KW-1185">Reference proteome</keyword>
<organism evidence="2 3">
    <name type="scientific">Aquimixticola soesokkakensis</name>
    <dbReference type="NCBI Taxonomy" id="1519096"/>
    <lineage>
        <taxon>Bacteria</taxon>
        <taxon>Pseudomonadati</taxon>
        <taxon>Pseudomonadota</taxon>
        <taxon>Alphaproteobacteria</taxon>
        <taxon>Rhodobacterales</taxon>
        <taxon>Paracoccaceae</taxon>
        <taxon>Aquimixticola</taxon>
    </lineage>
</organism>
<protein>
    <recommendedName>
        <fullName evidence="4">DUF2474 domain-containing protein</fullName>
    </recommendedName>
</protein>
<keyword evidence="1" id="KW-1133">Transmembrane helix</keyword>
<evidence type="ECO:0000313" key="3">
    <source>
        <dbReference type="Proteomes" id="UP000193862"/>
    </source>
</evidence>
<evidence type="ECO:0008006" key="4">
    <source>
        <dbReference type="Google" id="ProtNLM"/>
    </source>
</evidence>